<evidence type="ECO:0000256" key="3">
    <source>
        <dbReference type="ARBA" id="ARBA00022679"/>
    </source>
</evidence>
<dbReference type="InterPro" id="IPR032805">
    <property type="entry name" value="Wax_synthase_dom"/>
</dbReference>
<evidence type="ECO:0000256" key="7">
    <source>
        <dbReference type="SAM" id="Phobius"/>
    </source>
</evidence>
<dbReference type="InterPro" id="IPR044851">
    <property type="entry name" value="Wax_synthase"/>
</dbReference>
<comment type="caution">
    <text evidence="9">The sequence shown here is derived from an EMBL/GenBank/DDBJ whole genome shotgun (WGS) entry which is preliminary data.</text>
</comment>
<feature type="transmembrane region" description="Helical" evidence="7">
    <location>
        <begin position="275"/>
        <end position="294"/>
    </location>
</feature>
<dbReference type="GO" id="GO:0006629">
    <property type="term" value="P:lipid metabolic process"/>
    <property type="evidence" value="ECO:0007669"/>
    <property type="project" value="InterPro"/>
</dbReference>
<dbReference type="eggNOG" id="ENOG502SI5I">
    <property type="taxonomic scope" value="Eukaryota"/>
</dbReference>
<feature type="transmembrane region" description="Helical" evidence="7">
    <location>
        <begin position="62"/>
        <end position="81"/>
    </location>
</feature>
<proteinExistence type="inferred from homology"/>
<keyword evidence="5 7" id="KW-1133">Transmembrane helix</keyword>
<evidence type="ECO:0000256" key="1">
    <source>
        <dbReference type="ARBA" id="ARBA00004141"/>
    </source>
</evidence>
<comment type="subcellular location">
    <subcellularLocation>
        <location evidence="1">Membrane</location>
        <topology evidence="1">Multi-pass membrane protein</topology>
    </subcellularLocation>
</comment>
<dbReference type="GO" id="GO:0016020">
    <property type="term" value="C:membrane"/>
    <property type="evidence" value="ECO:0007669"/>
    <property type="project" value="UniProtKB-SubCell"/>
</dbReference>
<dbReference type="PANTHER" id="PTHR31595">
    <property type="entry name" value="LONG-CHAIN-ALCOHOL O-FATTY-ACYLTRANSFERASE 3-RELATED"/>
    <property type="match status" value="1"/>
</dbReference>
<keyword evidence="3" id="KW-0808">Transferase</keyword>
<evidence type="ECO:0000256" key="6">
    <source>
        <dbReference type="ARBA" id="ARBA00023136"/>
    </source>
</evidence>
<feature type="domain" description="Wax synthase" evidence="8">
    <location>
        <begin position="226"/>
        <end position="312"/>
    </location>
</feature>
<dbReference type="Proteomes" id="UP000054988">
    <property type="component" value="Unassembled WGS sequence"/>
</dbReference>
<feature type="transmembrane region" description="Helical" evidence="7">
    <location>
        <begin position="309"/>
        <end position="329"/>
    </location>
</feature>
<organism evidence="9 10">
    <name type="scientific">Moniliophthora roreri</name>
    <name type="common">Frosty pod rot fungus</name>
    <name type="synonym">Monilia roreri</name>
    <dbReference type="NCBI Taxonomy" id="221103"/>
    <lineage>
        <taxon>Eukaryota</taxon>
        <taxon>Fungi</taxon>
        <taxon>Dikarya</taxon>
        <taxon>Basidiomycota</taxon>
        <taxon>Agaricomycotina</taxon>
        <taxon>Agaricomycetes</taxon>
        <taxon>Agaricomycetidae</taxon>
        <taxon>Agaricales</taxon>
        <taxon>Marasmiineae</taxon>
        <taxon>Marasmiaceae</taxon>
        <taxon>Moniliophthora</taxon>
    </lineage>
</organism>
<reference evidence="9 10" key="1">
    <citation type="submission" date="2015-12" db="EMBL/GenBank/DDBJ databases">
        <title>Draft genome sequence of Moniliophthora roreri, the causal agent of frosty pod rot of cacao.</title>
        <authorList>
            <person name="Aime M.C."/>
            <person name="Diaz-Valderrama J.R."/>
            <person name="Kijpornyongpan T."/>
            <person name="Phillips-Mora W."/>
        </authorList>
    </citation>
    <scope>NUCLEOTIDE SEQUENCE [LARGE SCALE GENOMIC DNA]</scope>
    <source>
        <strain evidence="9 10">MCA 2952</strain>
    </source>
</reference>
<protein>
    <recommendedName>
        <fullName evidence="8">Wax synthase domain-containing protein</fullName>
    </recommendedName>
</protein>
<dbReference type="GO" id="GO:0008374">
    <property type="term" value="F:O-acyltransferase activity"/>
    <property type="evidence" value="ECO:0007669"/>
    <property type="project" value="InterPro"/>
</dbReference>
<comment type="similarity">
    <text evidence="2">Belongs to the wax synthase family.</text>
</comment>
<dbReference type="EMBL" id="LATX01002209">
    <property type="protein sequence ID" value="KTB32652.1"/>
    <property type="molecule type" value="Genomic_DNA"/>
</dbReference>
<keyword evidence="6 7" id="KW-0472">Membrane</keyword>
<evidence type="ECO:0000256" key="2">
    <source>
        <dbReference type="ARBA" id="ARBA00007282"/>
    </source>
</evidence>
<dbReference type="PANTHER" id="PTHR31595:SF67">
    <property type="entry name" value="WAX SYNTHASE DOMAIN-CONTAINING PROTEIN"/>
    <property type="match status" value="1"/>
</dbReference>
<feature type="transmembrane region" description="Helical" evidence="7">
    <location>
        <begin position="12"/>
        <end position="30"/>
    </location>
</feature>
<feature type="transmembrane region" description="Helical" evidence="7">
    <location>
        <begin position="341"/>
        <end position="359"/>
    </location>
</feature>
<accession>A0A0W0F8P8</accession>
<dbReference type="Pfam" id="PF13813">
    <property type="entry name" value="MBOAT_2"/>
    <property type="match status" value="1"/>
</dbReference>
<name>A0A0W0F8P8_MONRR</name>
<gene>
    <name evidence="9" type="ORF">WG66_14806</name>
</gene>
<evidence type="ECO:0000256" key="5">
    <source>
        <dbReference type="ARBA" id="ARBA00022989"/>
    </source>
</evidence>
<evidence type="ECO:0000259" key="8">
    <source>
        <dbReference type="Pfam" id="PF13813"/>
    </source>
</evidence>
<keyword evidence="4 7" id="KW-0812">Transmembrane</keyword>
<dbReference type="AlphaFoldDB" id="A0A0W0F8P8"/>
<evidence type="ECO:0000313" key="9">
    <source>
        <dbReference type="EMBL" id="KTB32652.1"/>
    </source>
</evidence>
<sequence>MDCLAQARSPLSLSYIITYLLTYWIAIAANPSPFRKLCLIPLGFIFYKTIFDMSLGNPVADYVLGSFFFAFLLNAFTWAMMADTPCETRLLQPKKDTKELAGSSSLCSRLKSSFRLICSPRGVGWSHEPTTALPQFPPQSTEWAPFVAHHVVLMIKKLLILDAVSTYLWHVPAFHVGGPSVADSAFFWRCMNTAAFGVSAATSMSAMYDILLVVSVSMKLSKPYEWPPLFGSVEHASNLRGFWGRTWHQLLRPTILPYGRYTAANILRLHRRTMTYNLVACYVAFLISGLMHQFGDTAMHRSFTAGRSILFFPLQAVGITIESVVAYMFRSITGEAWWPRWVGYLWVFSWFVWCSPIYMDPLFHGGLFDYVPRISLIMGIWKGEWVTVAN</sequence>
<evidence type="ECO:0000313" key="10">
    <source>
        <dbReference type="Proteomes" id="UP000054988"/>
    </source>
</evidence>
<evidence type="ECO:0000256" key="4">
    <source>
        <dbReference type="ARBA" id="ARBA00022692"/>
    </source>
</evidence>